<dbReference type="EMBL" id="QNRJ01000008">
    <property type="protein sequence ID" value="RBP03687.1"/>
    <property type="molecule type" value="Genomic_DNA"/>
</dbReference>
<dbReference type="GO" id="GO:0016791">
    <property type="term" value="F:phosphatase activity"/>
    <property type="evidence" value="ECO:0007669"/>
    <property type="project" value="TreeGrafter"/>
</dbReference>
<dbReference type="InterPro" id="IPR029052">
    <property type="entry name" value="Metallo-depent_PP-like"/>
</dbReference>
<organism evidence="5 6">
    <name type="scientific">Rossellomorea aquimaris</name>
    <dbReference type="NCBI Taxonomy" id="189382"/>
    <lineage>
        <taxon>Bacteria</taxon>
        <taxon>Bacillati</taxon>
        <taxon>Bacillota</taxon>
        <taxon>Bacilli</taxon>
        <taxon>Bacillales</taxon>
        <taxon>Bacillaceae</taxon>
        <taxon>Rossellomorea</taxon>
    </lineage>
</organism>
<proteinExistence type="inferred from homology"/>
<dbReference type="PANTHER" id="PTHR42850">
    <property type="entry name" value="METALLOPHOSPHOESTERASE"/>
    <property type="match status" value="1"/>
</dbReference>
<dbReference type="PRINTS" id="PR00114">
    <property type="entry name" value="STPHPHTASE"/>
</dbReference>
<dbReference type="InterPro" id="IPR004843">
    <property type="entry name" value="Calcineurin-like_PHP"/>
</dbReference>
<dbReference type="HAMAP" id="MF_01443">
    <property type="entry name" value="PrpE"/>
    <property type="match status" value="1"/>
</dbReference>
<dbReference type="AlphaFoldDB" id="A0A366EMN2"/>
<evidence type="ECO:0000313" key="6">
    <source>
        <dbReference type="Proteomes" id="UP000252118"/>
    </source>
</evidence>
<dbReference type="GO" id="GO:0004081">
    <property type="term" value="F:bis(5'-nucleosyl)-tetraphosphatase (asymmetrical) activity"/>
    <property type="evidence" value="ECO:0007669"/>
    <property type="project" value="UniProtKB-UniRule"/>
</dbReference>
<dbReference type="Pfam" id="PF00149">
    <property type="entry name" value="Metallophos"/>
    <property type="match status" value="1"/>
</dbReference>
<dbReference type="SUPFAM" id="SSF56300">
    <property type="entry name" value="Metallo-dependent phosphatases"/>
    <property type="match status" value="1"/>
</dbReference>
<comment type="similarity">
    <text evidence="3">Belongs to the PrpE family.</text>
</comment>
<reference evidence="5 6" key="1">
    <citation type="submission" date="2018-06" db="EMBL/GenBank/DDBJ databases">
        <title>Freshwater and sediment microbial communities from various areas in North America, analyzing microbe dynamics in response to fracking.</title>
        <authorList>
            <person name="Lamendella R."/>
        </authorList>
    </citation>
    <scope>NUCLEOTIDE SEQUENCE [LARGE SCALE GENOMIC DNA]</scope>
    <source>
        <strain evidence="5 6">97B</strain>
    </source>
</reference>
<feature type="domain" description="Calcineurin-like phosphoesterase" evidence="4">
    <location>
        <begin position="1"/>
        <end position="195"/>
    </location>
</feature>
<sequence>MKIDIIGDIHGCYKEFKELTNKLGYDWTSGLPVHPHGRLLGFVGDLTDRGHHSLQTITTVFHLFEKGSLYYVPGNHCNKLYRYFLGNNVKILHGLETTVAELSALPRSERDRYRDMFLSLYEQSPLYHVLDDGKLIIAHAGIKEELIGKQSNRVKTFVLYGDITGEKNEDGTPVRKDWASDYKGDAWIIYGHTPVKEARIVNKTCNIDTGAVFGGKLTAFRYPEIEVVSVGSGMPFVEDKFREFE</sequence>
<accession>A0A366EMN2</accession>
<comment type="function">
    <text evidence="3">Asymmetrically hydrolyzes Ap4p to yield AMP and ATP.</text>
</comment>
<dbReference type="GO" id="GO:0016151">
    <property type="term" value="F:nickel cation binding"/>
    <property type="evidence" value="ECO:0007669"/>
    <property type="project" value="UniProtKB-UniRule"/>
</dbReference>
<protein>
    <recommendedName>
        <fullName evidence="3">Bis(5'-nucleosyl)-tetraphosphatase PrpE [asymmetrical]</fullName>
        <ecNumber evidence="3">3.6.1.17</ecNumber>
    </recommendedName>
    <alternativeName>
        <fullName evidence="3">Ap4A hydrolase</fullName>
    </alternativeName>
    <alternativeName>
        <fullName evidence="3">Diadenosine 5',5'''-P1,P4-tetraphosphate asymmetrical hydrolase</fullName>
        <shortName evidence="3">Diadenosine tetraphosphatase</shortName>
    </alternativeName>
</protein>
<keyword evidence="3" id="KW-0342">GTP-binding</keyword>
<dbReference type="EC" id="3.6.1.17" evidence="3"/>
<evidence type="ECO:0000256" key="2">
    <source>
        <dbReference type="ARBA" id="ARBA00022801"/>
    </source>
</evidence>
<dbReference type="InterPro" id="IPR006186">
    <property type="entry name" value="Ser/Thr-sp_prot-phosphatase"/>
</dbReference>
<dbReference type="GO" id="GO:0005737">
    <property type="term" value="C:cytoplasm"/>
    <property type="evidence" value="ECO:0007669"/>
    <property type="project" value="TreeGrafter"/>
</dbReference>
<evidence type="ECO:0000313" key="5">
    <source>
        <dbReference type="EMBL" id="RBP03687.1"/>
    </source>
</evidence>
<dbReference type="PANTHER" id="PTHR42850:SF7">
    <property type="entry name" value="BIS(5'-NUCLEOSYL)-TETRAPHOSPHATASE PRPE [ASYMMETRICAL]"/>
    <property type="match status" value="1"/>
</dbReference>
<evidence type="ECO:0000259" key="4">
    <source>
        <dbReference type="Pfam" id="PF00149"/>
    </source>
</evidence>
<dbReference type="GO" id="GO:0005525">
    <property type="term" value="F:GTP binding"/>
    <property type="evidence" value="ECO:0007669"/>
    <property type="project" value="UniProtKB-KW"/>
</dbReference>
<evidence type="ECO:0000256" key="3">
    <source>
        <dbReference type="HAMAP-Rule" id="MF_01443"/>
    </source>
</evidence>
<dbReference type="CDD" id="cd07423">
    <property type="entry name" value="MPP_Prp_like"/>
    <property type="match status" value="1"/>
</dbReference>
<keyword evidence="2 3" id="KW-0378">Hydrolase</keyword>
<dbReference type="RefSeq" id="WP_113969971.1">
    <property type="nucleotide sequence ID" value="NZ_QNRJ01000008.1"/>
</dbReference>
<dbReference type="Proteomes" id="UP000252118">
    <property type="component" value="Unassembled WGS sequence"/>
</dbReference>
<keyword evidence="3" id="KW-0547">Nucleotide-binding</keyword>
<comment type="cofactor">
    <cofactor evidence="3">
        <name>Ni(2+)</name>
        <dbReference type="ChEBI" id="CHEBI:49786"/>
    </cofactor>
</comment>
<dbReference type="InterPro" id="IPR050126">
    <property type="entry name" value="Ap4A_hydrolase"/>
</dbReference>
<evidence type="ECO:0000256" key="1">
    <source>
        <dbReference type="ARBA" id="ARBA00022596"/>
    </source>
</evidence>
<comment type="catalytic activity">
    <reaction evidence="3">
        <text>P(1),P(4)-bis(5'-guanosyl) tetraphosphate + H2O = GMP + GTP + 2 H(+)</text>
        <dbReference type="Rhea" id="RHEA:22484"/>
        <dbReference type="ChEBI" id="CHEBI:15377"/>
        <dbReference type="ChEBI" id="CHEBI:15378"/>
        <dbReference type="ChEBI" id="CHEBI:37565"/>
        <dbReference type="ChEBI" id="CHEBI:57553"/>
        <dbReference type="ChEBI" id="CHEBI:58115"/>
        <dbReference type="EC" id="3.6.1.17"/>
    </reaction>
</comment>
<name>A0A366EMN2_9BACI</name>
<comment type="caution">
    <text evidence="5">The sequence shown here is derived from an EMBL/GenBank/DDBJ whole genome shotgun (WGS) entry which is preliminary data.</text>
</comment>
<dbReference type="Gene3D" id="3.60.21.10">
    <property type="match status" value="1"/>
</dbReference>
<gene>
    <name evidence="3" type="primary">prpE</name>
    <name evidence="5" type="ORF">DET59_108109</name>
</gene>
<keyword evidence="1 3" id="KW-0533">Nickel</keyword>
<dbReference type="OrthoDB" id="9807890at2"/>
<dbReference type="NCBIfam" id="NF010148">
    <property type="entry name" value="PRK13625.1"/>
    <property type="match status" value="1"/>
</dbReference>
<dbReference type="InterPro" id="IPR041780">
    <property type="entry name" value="MPP_PrpE-like"/>
</dbReference>
<dbReference type="InterPro" id="IPR023937">
    <property type="entry name" value="Bis(5'-nucleosyl)-tetraP_PrpE"/>
</dbReference>